<dbReference type="RefSeq" id="WP_169381435.1">
    <property type="nucleotide sequence ID" value="NZ_JAAXLA010000017.1"/>
</dbReference>
<proteinExistence type="predicted"/>
<reference evidence="3 4" key="1">
    <citation type="submission" date="2020-04" db="EMBL/GenBank/DDBJ databases">
        <authorList>
            <person name="Klaysubun C."/>
            <person name="Duangmal K."/>
            <person name="Lipun K."/>
        </authorList>
    </citation>
    <scope>NUCLEOTIDE SEQUENCE [LARGE SCALE GENOMIC DNA]</scope>
    <source>
        <strain evidence="3 4">K10HN5</strain>
    </source>
</reference>
<dbReference type="InterPro" id="IPR038717">
    <property type="entry name" value="Tc1-like_DDE_dom"/>
</dbReference>
<protein>
    <recommendedName>
        <fullName evidence="2">Tc1-like transposase DDE domain-containing protein</fullName>
    </recommendedName>
</protein>
<comment type="caution">
    <text evidence="3">The sequence shown here is derived from an EMBL/GenBank/DDBJ whole genome shotgun (WGS) entry which is preliminary data.</text>
</comment>
<feature type="compositionally biased region" description="Basic and acidic residues" evidence="1">
    <location>
        <begin position="152"/>
        <end position="166"/>
    </location>
</feature>
<feature type="domain" description="Tc1-like transposase DDE" evidence="2">
    <location>
        <begin position="13"/>
        <end position="73"/>
    </location>
</feature>
<dbReference type="Pfam" id="PF13358">
    <property type="entry name" value="DDE_3"/>
    <property type="match status" value="1"/>
</dbReference>
<feature type="region of interest" description="Disordered" evidence="1">
    <location>
        <begin position="87"/>
        <end position="167"/>
    </location>
</feature>
<gene>
    <name evidence="3" type="ORF">HF526_11835</name>
</gene>
<keyword evidence="4" id="KW-1185">Reference proteome</keyword>
<feature type="compositionally biased region" description="Polar residues" evidence="1">
    <location>
        <begin position="122"/>
        <end position="135"/>
    </location>
</feature>
<evidence type="ECO:0000313" key="3">
    <source>
        <dbReference type="EMBL" id="NMH97996.1"/>
    </source>
</evidence>
<dbReference type="Proteomes" id="UP000820669">
    <property type="component" value="Unassembled WGS sequence"/>
</dbReference>
<name>A0ABX1SCB2_9PSEU</name>
<evidence type="ECO:0000313" key="4">
    <source>
        <dbReference type="Proteomes" id="UP000820669"/>
    </source>
</evidence>
<dbReference type="InterPro" id="IPR036397">
    <property type="entry name" value="RNaseH_sf"/>
</dbReference>
<sequence length="193" mass="20974">MPCCAAHRSSLQWDNLSAHRSGPMRAFLRVQRGWLTVHYLPAYASELNPTENRWASLKTRDLAIRAAATVEELLVLAHGGVHRLRLQPATGPAGQLPSSTDKTIGLRPNPAPLRRSAEMRTAATSSRRAQGQPDQRSADKPGLSGLPAGRRPGRDKPAPRGDHHLGEGVSGAMAATYWSRAFWKTSATSFVNQ</sequence>
<dbReference type="Gene3D" id="3.30.420.10">
    <property type="entry name" value="Ribonuclease H-like superfamily/Ribonuclease H"/>
    <property type="match status" value="1"/>
</dbReference>
<evidence type="ECO:0000259" key="2">
    <source>
        <dbReference type="Pfam" id="PF13358"/>
    </source>
</evidence>
<organism evidence="3 4">
    <name type="scientific">Pseudonocardia acidicola</name>
    <dbReference type="NCBI Taxonomy" id="2724939"/>
    <lineage>
        <taxon>Bacteria</taxon>
        <taxon>Bacillati</taxon>
        <taxon>Actinomycetota</taxon>
        <taxon>Actinomycetes</taxon>
        <taxon>Pseudonocardiales</taxon>
        <taxon>Pseudonocardiaceae</taxon>
        <taxon>Pseudonocardia</taxon>
    </lineage>
</organism>
<evidence type="ECO:0000256" key="1">
    <source>
        <dbReference type="SAM" id="MobiDB-lite"/>
    </source>
</evidence>
<dbReference type="EMBL" id="JAAXLA010000017">
    <property type="protein sequence ID" value="NMH97996.1"/>
    <property type="molecule type" value="Genomic_DNA"/>
</dbReference>
<accession>A0ABX1SCB2</accession>